<organism evidence="2 3">
    <name type="scientific">Chionoecetes opilio</name>
    <name type="common">Atlantic snow crab</name>
    <name type="synonym">Cancer opilio</name>
    <dbReference type="NCBI Taxonomy" id="41210"/>
    <lineage>
        <taxon>Eukaryota</taxon>
        <taxon>Metazoa</taxon>
        <taxon>Ecdysozoa</taxon>
        <taxon>Arthropoda</taxon>
        <taxon>Crustacea</taxon>
        <taxon>Multicrustacea</taxon>
        <taxon>Malacostraca</taxon>
        <taxon>Eumalacostraca</taxon>
        <taxon>Eucarida</taxon>
        <taxon>Decapoda</taxon>
        <taxon>Pleocyemata</taxon>
        <taxon>Brachyura</taxon>
        <taxon>Eubrachyura</taxon>
        <taxon>Majoidea</taxon>
        <taxon>Majidae</taxon>
        <taxon>Chionoecetes</taxon>
    </lineage>
</organism>
<accession>A0A8J4XXG3</accession>
<name>A0A8J4XXG3_CHIOP</name>
<dbReference type="Proteomes" id="UP000770661">
    <property type="component" value="Unassembled WGS sequence"/>
</dbReference>
<proteinExistence type="predicted"/>
<feature type="compositionally biased region" description="Polar residues" evidence="1">
    <location>
        <begin position="186"/>
        <end position="201"/>
    </location>
</feature>
<protein>
    <submittedName>
        <fullName evidence="2">Uncharacterized protein</fullName>
    </submittedName>
</protein>
<comment type="caution">
    <text evidence="2">The sequence shown here is derived from an EMBL/GenBank/DDBJ whole genome shotgun (WGS) entry which is preliminary data.</text>
</comment>
<dbReference type="AlphaFoldDB" id="A0A8J4XXG3"/>
<keyword evidence="3" id="KW-1185">Reference proteome</keyword>
<dbReference type="EMBL" id="JACEEZ010019792">
    <property type="protein sequence ID" value="KAG0715317.1"/>
    <property type="molecule type" value="Genomic_DNA"/>
</dbReference>
<gene>
    <name evidence="2" type="ORF">GWK47_012209</name>
</gene>
<reference evidence="2" key="1">
    <citation type="submission" date="2020-07" db="EMBL/GenBank/DDBJ databases">
        <title>The High-quality genome of the commercially important snow crab, Chionoecetes opilio.</title>
        <authorList>
            <person name="Jeong J.-H."/>
            <person name="Ryu S."/>
        </authorList>
    </citation>
    <scope>NUCLEOTIDE SEQUENCE</scope>
    <source>
        <strain evidence="2">MADBK_172401_WGS</strain>
        <tissue evidence="2">Digestive gland</tissue>
    </source>
</reference>
<sequence>MPKLGCDIRHEDISGLTLECLCSPGRSMLMRQHIQDVDLYSVVERSSFLDKVLQSGQKSRLKFQFSGHPSETETVGVTGSGVSVLKELVQITMAYLGDMYSLEKSEQSLLQDKEITAVFRRTGFPISSMARLSDAHLVQMPSVVQCPPLLFMVTVPSVYCLFLLIPRIPELNEAISDQIRPATKSCKGSPSANSTAVSSRKNVLRHGPGQ</sequence>
<evidence type="ECO:0000256" key="1">
    <source>
        <dbReference type="SAM" id="MobiDB-lite"/>
    </source>
</evidence>
<feature type="region of interest" description="Disordered" evidence="1">
    <location>
        <begin position="182"/>
        <end position="210"/>
    </location>
</feature>
<evidence type="ECO:0000313" key="2">
    <source>
        <dbReference type="EMBL" id="KAG0715317.1"/>
    </source>
</evidence>
<evidence type="ECO:0000313" key="3">
    <source>
        <dbReference type="Proteomes" id="UP000770661"/>
    </source>
</evidence>